<feature type="domain" description="DUF5641" evidence="1">
    <location>
        <begin position="77"/>
        <end position="176"/>
    </location>
</feature>
<evidence type="ECO:0000313" key="3">
    <source>
        <dbReference type="Proteomes" id="UP001249851"/>
    </source>
</evidence>
<evidence type="ECO:0000313" key="2">
    <source>
        <dbReference type="EMBL" id="KAK2547289.1"/>
    </source>
</evidence>
<proteinExistence type="predicted"/>
<dbReference type="PANTHER" id="PTHR47331:SF1">
    <property type="entry name" value="GAG-LIKE PROTEIN"/>
    <property type="match status" value="1"/>
</dbReference>
<reference evidence="2" key="2">
    <citation type="journal article" date="2023" name="Science">
        <title>Genomic signatures of disease resistance in endangered staghorn corals.</title>
        <authorList>
            <person name="Vollmer S.V."/>
            <person name="Selwyn J.D."/>
            <person name="Despard B.A."/>
            <person name="Roesel C.L."/>
        </authorList>
    </citation>
    <scope>NUCLEOTIDE SEQUENCE</scope>
    <source>
        <strain evidence="2">K2</strain>
    </source>
</reference>
<sequence length="231" mass="26440">MPEEDSKECKGHQELQTVLVETEATLNSRPLTFVSSGEIEEPLTPYHLLCGRRLMALPDQEEIEISQLNAEEARGRVALLERLKDHFWIQWSNEYLLELRNPHRVKTREAEGQIVAVGDVVIVHEDGLNRGLWKLGRVESLIKGKDGLVRGAVVKSTTPKKRNPTRLRRPLQRLYPLELGGRSQGDSTEDIQMCLLELSIQRCSPDEKQHAEQTDKGERLWKISCFRNIDS</sequence>
<organism evidence="2 3">
    <name type="scientific">Acropora cervicornis</name>
    <name type="common">Staghorn coral</name>
    <dbReference type="NCBI Taxonomy" id="6130"/>
    <lineage>
        <taxon>Eukaryota</taxon>
        <taxon>Metazoa</taxon>
        <taxon>Cnidaria</taxon>
        <taxon>Anthozoa</taxon>
        <taxon>Hexacorallia</taxon>
        <taxon>Scleractinia</taxon>
        <taxon>Astrocoeniina</taxon>
        <taxon>Acroporidae</taxon>
        <taxon>Acropora</taxon>
    </lineage>
</organism>
<keyword evidence="3" id="KW-1185">Reference proteome</keyword>
<gene>
    <name evidence="2" type="ORF">P5673_032848</name>
</gene>
<dbReference type="Pfam" id="PF18701">
    <property type="entry name" value="DUF5641"/>
    <property type="match status" value="1"/>
</dbReference>
<dbReference type="InterPro" id="IPR040676">
    <property type="entry name" value="DUF5641"/>
</dbReference>
<dbReference type="AlphaFoldDB" id="A0AAD9PQN6"/>
<comment type="caution">
    <text evidence="2">The sequence shown here is derived from an EMBL/GenBank/DDBJ whole genome shotgun (WGS) entry which is preliminary data.</text>
</comment>
<dbReference type="PANTHER" id="PTHR47331">
    <property type="entry name" value="PHD-TYPE DOMAIN-CONTAINING PROTEIN"/>
    <property type="match status" value="1"/>
</dbReference>
<protein>
    <recommendedName>
        <fullName evidence="1">DUF5641 domain-containing protein</fullName>
    </recommendedName>
</protein>
<evidence type="ECO:0000259" key="1">
    <source>
        <dbReference type="Pfam" id="PF18701"/>
    </source>
</evidence>
<reference evidence="2" key="1">
    <citation type="journal article" date="2023" name="G3 (Bethesda)">
        <title>Whole genome assembly and annotation of the endangered Caribbean coral Acropora cervicornis.</title>
        <authorList>
            <person name="Selwyn J.D."/>
            <person name="Vollmer S.V."/>
        </authorList>
    </citation>
    <scope>NUCLEOTIDE SEQUENCE</scope>
    <source>
        <strain evidence="2">K2</strain>
    </source>
</reference>
<dbReference type="EMBL" id="JARQWQ010000195">
    <property type="protein sequence ID" value="KAK2547289.1"/>
    <property type="molecule type" value="Genomic_DNA"/>
</dbReference>
<accession>A0AAD9PQN6</accession>
<dbReference type="Proteomes" id="UP001249851">
    <property type="component" value="Unassembled WGS sequence"/>
</dbReference>
<name>A0AAD9PQN6_ACRCE</name>